<feature type="compositionally biased region" description="Basic and acidic residues" evidence="1">
    <location>
        <begin position="91"/>
        <end position="103"/>
    </location>
</feature>
<evidence type="ECO:0000313" key="2">
    <source>
        <dbReference type="EMBL" id="KIY95522.1"/>
    </source>
</evidence>
<dbReference type="EMBL" id="KK103464">
    <property type="protein sequence ID" value="KIY95522.1"/>
    <property type="molecule type" value="Genomic_DNA"/>
</dbReference>
<protein>
    <submittedName>
        <fullName evidence="2">Uncharacterized protein</fullName>
    </submittedName>
</protein>
<sequence>MLLNGSLGLRSSPGPFVSVQRAHRVRPVARAEGGGDSGAKGGTALSEDMIARLRAAEEEAARLKKQLSDLQQAQQAGGAPAQPRDPVLDGAPKRIDGTDKRETLFSGPSKRNSWLSEEDVDWITGGGPSEASASSGPTEEQQSLIGRRLAIGAVATAGLVAFSLVPTKDLRLKPAKPLYFYLTALLRVQEQLVQCKDLVEDADWTTLRLILPRITGPPGDAKASLFDAIALLNDRAVAAKAEEVAGDFLESVANIDSPRRYYDAMPSRQISGSQNAEFVRFSSGALVRAQSKLTEFLALMPRDAVAAAKQAVAAELAGAGVE</sequence>
<organism evidence="2 3">
    <name type="scientific">Monoraphidium neglectum</name>
    <dbReference type="NCBI Taxonomy" id="145388"/>
    <lineage>
        <taxon>Eukaryota</taxon>
        <taxon>Viridiplantae</taxon>
        <taxon>Chlorophyta</taxon>
        <taxon>core chlorophytes</taxon>
        <taxon>Chlorophyceae</taxon>
        <taxon>CS clade</taxon>
        <taxon>Sphaeropleales</taxon>
        <taxon>Selenastraceae</taxon>
        <taxon>Monoraphidium</taxon>
    </lineage>
</organism>
<dbReference type="RefSeq" id="XP_013894542.1">
    <property type="nucleotide sequence ID" value="XM_014039088.1"/>
</dbReference>
<reference evidence="2 3" key="1">
    <citation type="journal article" date="2013" name="BMC Genomics">
        <title>Reconstruction of the lipid metabolism for the microalga Monoraphidium neglectum from its genome sequence reveals characteristics suitable for biofuel production.</title>
        <authorList>
            <person name="Bogen C."/>
            <person name="Al-Dilaimi A."/>
            <person name="Albersmeier A."/>
            <person name="Wichmann J."/>
            <person name="Grundmann M."/>
            <person name="Rupp O."/>
            <person name="Lauersen K.J."/>
            <person name="Blifernez-Klassen O."/>
            <person name="Kalinowski J."/>
            <person name="Goesmann A."/>
            <person name="Mussgnug J.H."/>
            <person name="Kruse O."/>
        </authorList>
    </citation>
    <scope>NUCLEOTIDE SEQUENCE [LARGE SCALE GENOMIC DNA]</scope>
    <source>
        <strain evidence="2 3">SAG 48.87</strain>
    </source>
</reference>
<name>A0A0D2J6T8_9CHLO</name>
<evidence type="ECO:0000256" key="1">
    <source>
        <dbReference type="SAM" id="MobiDB-lite"/>
    </source>
</evidence>
<feature type="compositionally biased region" description="Low complexity" evidence="1">
    <location>
        <begin position="71"/>
        <end position="82"/>
    </location>
</feature>
<dbReference type="KEGG" id="mng:MNEG_12440"/>
<dbReference type="Proteomes" id="UP000054498">
    <property type="component" value="Unassembled WGS sequence"/>
</dbReference>
<feature type="region of interest" description="Disordered" evidence="1">
    <location>
        <begin position="63"/>
        <end position="141"/>
    </location>
</feature>
<dbReference type="GeneID" id="25729803"/>
<gene>
    <name evidence="2" type="ORF">MNEG_12440</name>
</gene>
<feature type="compositionally biased region" description="Low complexity" evidence="1">
    <location>
        <begin position="129"/>
        <end position="139"/>
    </location>
</feature>
<proteinExistence type="predicted"/>
<dbReference type="OrthoDB" id="2017163at2759"/>
<accession>A0A0D2J6T8</accession>
<dbReference type="AlphaFoldDB" id="A0A0D2J6T8"/>
<keyword evidence="3" id="KW-1185">Reference proteome</keyword>
<evidence type="ECO:0000313" key="3">
    <source>
        <dbReference type="Proteomes" id="UP000054498"/>
    </source>
</evidence>